<feature type="domain" description="Large polyvalent protein-associated" evidence="2">
    <location>
        <begin position="23"/>
        <end position="108"/>
    </location>
</feature>
<feature type="non-terminal residue" evidence="3">
    <location>
        <position position="194"/>
    </location>
</feature>
<reference evidence="3" key="2">
    <citation type="journal article" date="2014" name="ISME J.">
        <title>Microbial stratification in low pH oxic and suboxic macroscopic growths along an acid mine drainage.</title>
        <authorList>
            <person name="Mendez-Garcia C."/>
            <person name="Mesa V."/>
            <person name="Sprenger R.R."/>
            <person name="Richter M."/>
            <person name="Diez M.S."/>
            <person name="Solano J."/>
            <person name="Bargiela R."/>
            <person name="Golyshina O.V."/>
            <person name="Manteca A."/>
            <person name="Ramos J.L."/>
            <person name="Gallego J.R."/>
            <person name="Llorente I."/>
            <person name="Martins Dos Santos V.A."/>
            <person name="Jensen O.N."/>
            <person name="Pelaez A.I."/>
            <person name="Sanchez J."/>
            <person name="Ferrer M."/>
        </authorList>
    </citation>
    <scope>NUCLEOTIDE SEQUENCE</scope>
</reference>
<evidence type="ECO:0000256" key="1">
    <source>
        <dbReference type="SAM" id="MobiDB-lite"/>
    </source>
</evidence>
<sequence>TGERTGDMSPAVLEGLAATFGAEKDGLVPVHYERDHKRVITDRGDRLDVHETSDQEIEAALRIAAQKFDLEAGLDLTGGEEFRNRAAEIAGRLGYKVQNPDLQTAWQAGRAKATEINPAEADITGQAGVLARVAEADKAGAGAAPRTGAAPGTGAAEAGIGQVQEADASCAARDEQPRTADEAQPSASTAAGDG</sequence>
<feature type="region of interest" description="Disordered" evidence="1">
    <location>
        <begin position="138"/>
        <end position="194"/>
    </location>
</feature>
<dbReference type="InterPro" id="IPR040677">
    <property type="entry name" value="LPD7"/>
</dbReference>
<accession>T0YE27</accession>
<feature type="compositionally biased region" description="Low complexity" evidence="1">
    <location>
        <begin position="139"/>
        <end position="161"/>
    </location>
</feature>
<gene>
    <name evidence="3" type="ORF">B1A_19949</name>
</gene>
<comment type="caution">
    <text evidence="3">The sequence shown here is derived from an EMBL/GenBank/DDBJ whole genome shotgun (WGS) entry which is preliminary data.</text>
</comment>
<name>T0YE27_9ZZZZ</name>
<feature type="non-terminal residue" evidence="3">
    <location>
        <position position="1"/>
    </location>
</feature>
<feature type="compositionally biased region" description="Basic and acidic residues" evidence="1">
    <location>
        <begin position="172"/>
        <end position="181"/>
    </location>
</feature>
<evidence type="ECO:0000313" key="3">
    <source>
        <dbReference type="EMBL" id="EQD31423.1"/>
    </source>
</evidence>
<protein>
    <submittedName>
        <fullName evidence="3">DNA primase</fullName>
    </submittedName>
</protein>
<dbReference type="AlphaFoldDB" id="T0YE27"/>
<evidence type="ECO:0000259" key="2">
    <source>
        <dbReference type="Pfam" id="PF18821"/>
    </source>
</evidence>
<reference evidence="3" key="1">
    <citation type="submission" date="2013-08" db="EMBL/GenBank/DDBJ databases">
        <authorList>
            <person name="Mendez C."/>
            <person name="Richter M."/>
            <person name="Ferrer M."/>
            <person name="Sanchez J."/>
        </authorList>
    </citation>
    <scope>NUCLEOTIDE SEQUENCE</scope>
</reference>
<feature type="compositionally biased region" description="Polar residues" evidence="1">
    <location>
        <begin position="185"/>
        <end position="194"/>
    </location>
</feature>
<organism evidence="3">
    <name type="scientific">mine drainage metagenome</name>
    <dbReference type="NCBI Taxonomy" id="410659"/>
    <lineage>
        <taxon>unclassified sequences</taxon>
        <taxon>metagenomes</taxon>
        <taxon>ecological metagenomes</taxon>
    </lineage>
</organism>
<dbReference type="EMBL" id="AUZX01014722">
    <property type="protein sequence ID" value="EQD31423.1"/>
    <property type="molecule type" value="Genomic_DNA"/>
</dbReference>
<dbReference type="Pfam" id="PF18821">
    <property type="entry name" value="LPD7"/>
    <property type="match status" value="1"/>
</dbReference>
<proteinExistence type="predicted"/>